<feature type="transmembrane region" description="Helical" evidence="11">
    <location>
        <begin position="589"/>
        <end position="609"/>
    </location>
</feature>
<evidence type="ECO:0000256" key="8">
    <source>
        <dbReference type="ARBA" id="ARBA00022989"/>
    </source>
</evidence>
<accession>A0A2S6A488</accession>
<feature type="transmembrane region" description="Helical" evidence="11">
    <location>
        <begin position="538"/>
        <end position="558"/>
    </location>
</feature>
<dbReference type="InterPro" id="IPR001915">
    <property type="entry name" value="Peptidase_M48"/>
</dbReference>
<dbReference type="PANTHER" id="PTHR43221">
    <property type="entry name" value="PROTEASE HTPX"/>
    <property type="match status" value="1"/>
</dbReference>
<evidence type="ECO:0000256" key="3">
    <source>
        <dbReference type="ARBA" id="ARBA00022670"/>
    </source>
</evidence>
<evidence type="ECO:0000313" key="13">
    <source>
        <dbReference type="EMBL" id="PPJ26810.1"/>
    </source>
</evidence>
<keyword evidence="14" id="KW-1185">Reference proteome</keyword>
<feature type="transmembrane region" description="Helical" evidence="11">
    <location>
        <begin position="712"/>
        <end position="738"/>
    </location>
</feature>
<keyword evidence="3" id="KW-0645">Protease</keyword>
<keyword evidence="2" id="KW-1003">Cell membrane</keyword>
<keyword evidence="4 11" id="KW-0812">Transmembrane</keyword>
<evidence type="ECO:0000256" key="9">
    <source>
        <dbReference type="ARBA" id="ARBA00023049"/>
    </source>
</evidence>
<dbReference type="GO" id="GO:0046872">
    <property type="term" value="F:metal ion binding"/>
    <property type="evidence" value="ECO:0007669"/>
    <property type="project" value="UniProtKB-KW"/>
</dbReference>
<dbReference type="AlphaFoldDB" id="A0A2S6A488"/>
<feature type="transmembrane region" description="Helical" evidence="11">
    <location>
        <begin position="222"/>
        <end position="242"/>
    </location>
</feature>
<evidence type="ECO:0000259" key="12">
    <source>
        <dbReference type="Pfam" id="PF01435"/>
    </source>
</evidence>
<feature type="transmembrane region" description="Helical" evidence="11">
    <location>
        <begin position="629"/>
        <end position="650"/>
    </location>
</feature>
<evidence type="ECO:0000256" key="10">
    <source>
        <dbReference type="ARBA" id="ARBA00023136"/>
    </source>
</evidence>
<keyword evidence="8 11" id="KW-1133">Transmembrane helix</keyword>
<feature type="transmembrane region" description="Helical" evidence="11">
    <location>
        <begin position="381"/>
        <end position="399"/>
    </location>
</feature>
<organism evidence="13 14">
    <name type="scientific">Nocardia nova</name>
    <dbReference type="NCBI Taxonomy" id="37330"/>
    <lineage>
        <taxon>Bacteria</taxon>
        <taxon>Bacillati</taxon>
        <taxon>Actinomycetota</taxon>
        <taxon>Actinomycetes</taxon>
        <taxon>Mycobacteriales</taxon>
        <taxon>Nocardiaceae</taxon>
        <taxon>Nocardia</taxon>
    </lineage>
</organism>
<dbReference type="Proteomes" id="UP000238356">
    <property type="component" value="Unassembled WGS sequence"/>
</dbReference>
<feature type="transmembrane region" description="Helical" evidence="11">
    <location>
        <begin position="346"/>
        <end position="369"/>
    </location>
</feature>
<keyword evidence="7" id="KW-0862">Zinc</keyword>
<feature type="transmembrane region" description="Helical" evidence="11">
    <location>
        <begin position="30"/>
        <end position="52"/>
    </location>
</feature>
<dbReference type="GO" id="GO:0006508">
    <property type="term" value="P:proteolysis"/>
    <property type="evidence" value="ECO:0007669"/>
    <property type="project" value="UniProtKB-KW"/>
</dbReference>
<evidence type="ECO:0000256" key="2">
    <source>
        <dbReference type="ARBA" id="ARBA00022475"/>
    </source>
</evidence>
<proteinExistence type="predicted"/>
<feature type="transmembrane region" description="Helical" evidence="11">
    <location>
        <begin position="105"/>
        <end position="124"/>
    </location>
</feature>
<feature type="transmembrane region" description="Helical" evidence="11">
    <location>
        <begin position="262"/>
        <end position="280"/>
    </location>
</feature>
<dbReference type="GO" id="GO:0004222">
    <property type="term" value="F:metalloendopeptidase activity"/>
    <property type="evidence" value="ECO:0007669"/>
    <property type="project" value="InterPro"/>
</dbReference>
<gene>
    <name evidence="13" type="ORF">C5F51_19315</name>
</gene>
<dbReference type="InterPro" id="IPR050083">
    <property type="entry name" value="HtpX_protease"/>
</dbReference>
<evidence type="ECO:0000313" key="14">
    <source>
        <dbReference type="Proteomes" id="UP000238356"/>
    </source>
</evidence>
<evidence type="ECO:0000256" key="11">
    <source>
        <dbReference type="SAM" id="Phobius"/>
    </source>
</evidence>
<dbReference type="RefSeq" id="WP_104363708.1">
    <property type="nucleotide sequence ID" value="NZ_PSZD01000011.1"/>
</dbReference>
<sequence>MRAEEGEAAAGPDAVPIDTGFFAAGTAVRFALLLAFVTVDSLTLLSTTLVQLREGDEWYTWFQLCRLAVGYDPTEPYIPAAMMTRAAFVASCDAAHGVRSHSDPVTVISALAVVFALAAALFVLGPMWRRRRGRLLPVDPESSDELARQLRDLVQRADLRRTPAFAIDPRADSAGAVVFGRMGRYTVCLDAGLVARGSAEPAVLRDVVLHELAHIRNRDVDITYATVALWRAFLICALLPNIVGQAVSLFQHPDIWRSQWELGLRGLIRVVVLIALTYLVRADILRTREVYADIDTARLAGDTAFTWRDRPGARRPKLPARHRLLGLMRTHPDWSDRSRWRNDPGILFGATALPMFLTGVTAQVANVQATIWSSPGTTAEVATWTTAVLVVGIAGYILWRAVGYAVLIDRPVPSGWIAGVWLGAGLAVGELLSFRTAGVRLLPPDPEILIVLLISAPVFTSWVTQCAEIWIRGSRGRSLRLVRILGLAAALIVFGTWYGYWMNGLFLLQRGALRSPDLSLPGTPGWFWVVADLGNRPLVLVGASVLWLFPLFAVVRRWNTFPPAWVRRARTDASDAGAVVHRAVPVRHAATGAVVGGGLCWLTVVVIMARLHPDQPPFGQLPDEWVFRYPMWLSAGLGCVLMLTAIGVSATAARFRLLMGLAAAGGAGLVGLAGLFVLAATDGCIAPMRVMAHTCRWRPGPAWMVVTLQVPFVLGLAIYLAAVAALLGAAVAVAGRRLAGRARATAPRFDMEPELPRSAVVRGVVVVLAAGAVIALVANTAISFYDRGHVEGAAVGTLGREPQPTPEARARRIDAWLRVGGAAEANRLHDDNERLRAATAAAVRAAEGQPTVAVDPEIFAPLCAAIAADADRAAAFVPIPDDLAQADWATWLAVVKRAGDDCRRSFDDKNDALFDRSMTEYVAADAAYATLLRHFDEIRDAAAGG</sequence>
<comment type="caution">
    <text evidence="13">The sequence shown here is derived from an EMBL/GenBank/DDBJ whole genome shotgun (WGS) entry which is preliminary data.</text>
</comment>
<reference evidence="13 14" key="1">
    <citation type="submission" date="2018-02" db="EMBL/GenBank/DDBJ databases">
        <title>8 Nocardia nova and 1 Nocardia cyriacigeorgica strain used for evolution to TMP-SMX.</title>
        <authorList>
            <person name="Mehta H."/>
            <person name="Weng J."/>
            <person name="Shamoo Y."/>
        </authorList>
    </citation>
    <scope>NUCLEOTIDE SEQUENCE [LARGE SCALE GENOMIC DNA]</scope>
    <source>
        <strain evidence="13 14">BAA2227</strain>
    </source>
</reference>
<feature type="transmembrane region" description="Helical" evidence="11">
    <location>
        <begin position="448"/>
        <end position="470"/>
    </location>
</feature>
<feature type="transmembrane region" description="Helical" evidence="11">
    <location>
        <begin position="482"/>
        <end position="500"/>
    </location>
</feature>
<name>A0A2S6A488_9NOCA</name>
<keyword evidence="6" id="KW-0378">Hydrolase</keyword>
<keyword evidence="10 11" id="KW-0472">Membrane</keyword>
<keyword evidence="9" id="KW-0482">Metalloprotease</keyword>
<evidence type="ECO:0000256" key="6">
    <source>
        <dbReference type="ARBA" id="ARBA00022801"/>
    </source>
</evidence>
<protein>
    <recommendedName>
        <fullName evidence="12">Peptidase M48 domain-containing protein</fullName>
    </recommendedName>
</protein>
<dbReference type="PANTHER" id="PTHR43221:SF2">
    <property type="entry name" value="PROTEASE HTPX HOMOLOG"/>
    <property type="match status" value="1"/>
</dbReference>
<comment type="cofactor">
    <cofactor evidence="1">
        <name>Zn(2+)</name>
        <dbReference type="ChEBI" id="CHEBI:29105"/>
    </cofactor>
</comment>
<evidence type="ECO:0000256" key="7">
    <source>
        <dbReference type="ARBA" id="ARBA00022833"/>
    </source>
</evidence>
<feature type="transmembrane region" description="Helical" evidence="11">
    <location>
        <begin position="759"/>
        <end position="778"/>
    </location>
</feature>
<dbReference type="EMBL" id="PSZD01000011">
    <property type="protein sequence ID" value="PPJ26810.1"/>
    <property type="molecule type" value="Genomic_DNA"/>
</dbReference>
<evidence type="ECO:0000256" key="1">
    <source>
        <dbReference type="ARBA" id="ARBA00001947"/>
    </source>
</evidence>
<evidence type="ECO:0000256" key="4">
    <source>
        <dbReference type="ARBA" id="ARBA00022692"/>
    </source>
</evidence>
<dbReference type="Pfam" id="PF01435">
    <property type="entry name" value="Peptidase_M48"/>
    <property type="match status" value="1"/>
</dbReference>
<keyword evidence="5" id="KW-0479">Metal-binding</keyword>
<evidence type="ECO:0000256" key="5">
    <source>
        <dbReference type="ARBA" id="ARBA00022723"/>
    </source>
</evidence>
<feature type="domain" description="Peptidase M48" evidence="12">
    <location>
        <begin position="143"/>
        <end position="337"/>
    </location>
</feature>
<dbReference type="Gene3D" id="3.30.2010.10">
    <property type="entry name" value="Metalloproteases ('zincins'), catalytic domain"/>
    <property type="match status" value="1"/>
</dbReference>
<feature type="transmembrane region" description="Helical" evidence="11">
    <location>
        <begin position="411"/>
        <end position="428"/>
    </location>
</feature>
<feature type="transmembrane region" description="Helical" evidence="11">
    <location>
        <begin position="657"/>
        <end position="681"/>
    </location>
</feature>